<reference evidence="1 2" key="1">
    <citation type="submission" date="2018-11" db="EMBL/GenBank/DDBJ databases">
        <title>Chryseotalea sanarue gen. nov., sp., nov., a member of the family Cytophagaceae, isolated from a brackish lake in Hamamatsu Japan.</title>
        <authorList>
            <person name="Maejima Y."/>
            <person name="Iino T."/>
            <person name="Muraguchi Y."/>
            <person name="Fukuda K."/>
            <person name="Ohkuma M."/>
            <person name="Moriuchi R."/>
            <person name="Dohra H."/>
            <person name="Kimbara K."/>
            <person name="Shintani M."/>
        </authorList>
    </citation>
    <scope>NUCLEOTIDE SEQUENCE [LARGE SCALE GENOMIC DNA]</scope>
    <source>
        <strain evidence="1 2">Ys</strain>
    </source>
</reference>
<accession>A0A401UDA6</accession>
<sequence length="103" mass="11640">MNISIDPQDISAPWQEENLYVNEIESIVELIAEEILNYNDAVPEHEDADGEKNAHVSFFKLFSPSVFLFAIFELKNKIKLPDVNFPSRLIKQSADVAAPPPRA</sequence>
<evidence type="ECO:0000313" key="1">
    <source>
        <dbReference type="EMBL" id="GCC52859.1"/>
    </source>
</evidence>
<evidence type="ECO:0000313" key="2">
    <source>
        <dbReference type="Proteomes" id="UP000288227"/>
    </source>
</evidence>
<protein>
    <submittedName>
        <fullName evidence="1">Uncharacterized protein</fullName>
    </submittedName>
</protein>
<keyword evidence="2" id="KW-1185">Reference proteome</keyword>
<comment type="caution">
    <text evidence="1">The sequence shown here is derived from an EMBL/GenBank/DDBJ whole genome shotgun (WGS) entry which is preliminary data.</text>
</comment>
<dbReference type="EMBL" id="BHXQ01000005">
    <property type="protein sequence ID" value="GCC52859.1"/>
    <property type="molecule type" value="Genomic_DNA"/>
</dbReference>
<dbReference type="AlphaFoldDB" id="A0A401UDA6"/>
<name>A0A401UDA6_9BACT</name>
<gene>
    <name evidence="1" type="ORF">SanaruYs_30980</name>
</gene>
<dbReference type="Proteomes" id="UP000288227">
    <property type="component" value="Unassembled WGS sequence"/>
</dbReference>
<proteinExistence type="predicted"/>
<organism evidence="1 2">
    <name type="scientific">Chryseotalea sanaruensis</name>
    <dbReference type="NCBI Taxonomy" id="2482724"/>
    <lineage>
        <taxon>Bacteria</taxon>
        <taxon>Pseudomonadati</taxon>
        <taxon>Bacteroidota</taxon>
        <taxon>Cytophagia</taxon>
        <taxon>Cytophagales</taxon>
        <taxon>Chryseotaleaceae</taxon>
        <taxon>Chryseotalea</taxon>
    </lineage>
</organism>